<dbReference type="InterPro" id="IPR050642">
    <property type="entry name" value="PDH_E1_Alpha_Subunit"/>
</dbReference>
<keyword evidence="5" id="KW-0670">Pyruvate</keyword>
<dbReference type="PANTHER" id="PTHR11516:SF60">
    <property type="entry name" value="PYRUVATE DEHYDROGENASE E1 COMPONENT SUBUNIT ALPHA"/>
    <property type="match status" value="1"/>
</dbReference>
<dbReference type="Gene3D" id="3.40.50.970">
    <property type="match status" value="1"/>
</dbReference>
<dbReference type="Proteomes" id="UP000008229">
    <property type="component" value="Chromosome"/>
</dbReference>
<comment type="cofactor">
    <cofactor evidence="1">
        <name>thiamine diphosphate</name>
        <dbReference type="ChEBI" id="CHEBI:58937"/>
    </cofactor>
</comment>
<proteinExistence type="predicted"/>
<evidence type="ECO:0000256" key="1">
    <source>
        <dbReference type="ARBA" id="ARBA00001964"/>
    </source>
</evidence>
<dbReference type="GO" id="GO:0000287">
    <property type="term" value="F:magnesium ion binding"/>
    <property type="evidence" value="ECO:0007669"/>
    <property type="project" value="UniProtKB-ARBA"/>
</dbReference>
<evidence type="ECO:0000313" key="6">
    <source>
        <dbReference type="Proteomes" id="UP000008229"/>
    </source>
</evidence>
<dbReference type="EMBL" id="CP001854">
    <property type="protein sequence ID" value="ADB52498.1"/>
    <property type="molecule type" value="Genomic_DNA"/>
</dbReference>
<dbReference type="CDD" id="cd02000">
    <property type="entry name" value="TPP_E1_PDC_ADC_BCADC"/>
    <property type="match status" value="1"/>
</dbReference>
<keyword evidence="6" id="KW-1185">Reference proteome</keyword>
<organism evidence="5 6">
    <name type="scientific">Conexibacter woesei (strain DSM 14684 / CCUG 47730 / CIP 108061 / JCM 11494 / NBRC 100937 / ID131577)</name>
    <dbReference type="NCBI Taxonomy" id="469383"/>
    <lineage>
        <taxon>Bacteria</taxon>
        <taxon>Bacillati</taxon>
        <taxon>Actinomycetota</taxon>
        <taxon>Thermoleophilia</taxon>
        <taxon>Solirubrobacterales</taxon>
        <taxon>Conexibacteraceae</taxon>
        <taxon>Conexibacter</taxon>
    </lineage>
</organism>
<reference evidence="5 6" key="1">
    <citation type="journal article" date="2010" name="Stand. Genomic Sci.">
        <title>Complete genome sequence of Conexibacter woesei type strain (ID131577).</title>
        <authorList>
            <person name="Pukall R."/>
            <person name="Lapidus A."/>
            <person name="Glavina Del Rio T."/>
            <person name="Copeland A."/>
            <person name="Tice H."/>
            <person name="Cheng J.-F."/>
            <person name="Lucas S."/>
            <person name="Chen F."/>
            <person name="Nolan M."/>
            <person name="Bruce D."/>
            <person name="Goodwin L."/>
            <person name="Pitluck S."/>
            <person name="Mavromatis K."/>
            <person name="Ivanova N."/>
            <person name="Ovchinnikova G."/>
            <person name="Pati A."/>
            <person name="Chen A."/>
            <person name="Palaniappan K."/>
            <person name="Land M."/>
            <person name="Hauser L."/>
            <person name="Chang Y.-J."/>
            <person name="Jeffries C.D."/>
            <person name="Chain P."/>
            <person name="Meincke L."/>
            <person name="Sims D."/>
            <person name="Brettin T."/>
            <person name="Detter J.C."/>
            <person name="Rohde M."/>
            <person name="Goeker M."/>
            <person name="Bristow J."/>
            <person name="Eisen J.A."/>
            <person name="Markowitz V."/>
            <person name="Kyrpides N.C."/>
            <person name="Klenk H.-P."/>
            <person name="Hugenholtz P."/>
        </authorList>
    </citation>
    <scope>NUCLEOTIDE SEQUENCE [LARGE SCALE GENOMIC DNA]</scope>
    <source>
        <strain evidence="6">DSM 14684 / CIP 108061 / JCM 11494 / NBRC 100937 / ID131577</strain>
    </source>
</reference>
<keyword evidence="2 5" id="KW-0560">Oxidoreductase</keyword>
<dbReference type="eggNOG" id="COG1071">
    <property type="taxonomic scope" value="Bacteria"/>
</dbReference>
<evidence type="ECO:0000259" key="4">
    <source>
        <dbReference type="Pfam" id="PF00676"/>
    </source>
</evidence>
<dbReference type="HOGENOM" id="CLU_029393_5_0_11"/>
<dbReference type="RefSeq" id="WP_012935549.1">
    <property type="nucleotide sequence ID" value="NC_013739.1"/>
</dbReference>
<dbReference type="STRING" id="469383.Cwoe_4083"/>
<dbReference type="GO" id="GO:0006086">
    <property type="term" value="P:pyruvate decarboxylation to acetyl-CoA"/>
    <property type="evidence" value="ECO:0007669"/>
    <property type="project" value="TreeGrafter"/>
</dbReference>
<sequence>MTPGAEDRVADHTRLLNEMWRIRAFEEKVAELYAKGRLFGLLHLGIGQEASAVGVCADLNADDYVVGGHRSHTHALAKGAQVKPLLAEIAGKAAGYCGGKGGSMHIVAAEAGFITATGVVGGNIPLGVGAALGARMAGRGQVAAVFFGDGAVQTGAFHESLNLASLWKLPLVFVCENNGYAEFSALEDQTVVPHLAQHGETYGIASRTIDGNDVLAVRDAVAIAVERARSGGGPTFLEVMTYRLRGHYEGDQAKYREASESAEWKAKDPIQRLVRVIEQLPGADAAAIAAEAERAARAAVEEAAEWTSEAPWPTEEDLMTTVFPAR</sequence>
<evidence type="ECO:0000256" key="3">
    <source>
        <dbReference type="ARBA" id="ARBA00023052"/>
    </source>
</evidence>
<keyword evidence="3" id="KW-0786">Thiamine pyrophosphate</keyword>
<dbReference type="Pfam" id="PF00676">
    <property type="entry name" value="E1_dh"/>
    <property type="match status" value="1"/>
</dbReference>
<dbReference type="PANTHER" id="PTHR11516">
    <property type="entry name" value="PYRUVATE DEHYDROGENASE E1 COMPONENT, ALPHA SUBUNIT BACTERIAL AND ORGANELLAR"/>
    <property type="match status" value="1"/>
</dbReference>
<dbReference type="SUPFAM" id="SSF52518">
    <property type="entry name" value="Thiamin diphosphate-binding fold (THDP-binding)"/>
    <property type="match status" value="1"/>
</dbReference>
<evidence type="ECO:0000256" key="2">
    <source>
        <dbReference type="ARBA" id="ARBA00023002"/>
    </source>
</evidence>
<reference evidence="6" key="2">
    <citation type="submission" date="2010-01" db="EMBL/GenBank/DDBJ databases">
        <title>The complete genome of Conexibacter woesei DSM 14684.</title>
        <authorList>
            <consortium name="US DOE Joint Genome Institute (JGI-PGF)"/>
            <person name="Lucas S."/>
            <person name="Copeland A."/>
            <person name="Lapidus A."/>
            <person name="Glavina del Rio T."/>
            <person name="Dalin E."/>
            <person name="Tice H."/>
            <person name="Bruce D."/>
            <person name="Goodwin L."/>
            <person name="Pitluck S."/>
            <person name="Kyrpides N."/>
            <person name="Mavromatis K."/>
            <person name="Ivanova N."/>
            <person name="Mikhailova N."/>
            <person name="Chertkov O."/>
            <person name="Brettin T."/>
            <person name="Detter J.C."/>
            <person name="Han C."/>
            <person name="Larimer F."/>
            <person name="Land M."/>
            <person name="Hauser L."/>
            <person name="Markowitz V."/>
            <person name="Cheng J.-F."/>
            <person name="Hugenholtz P."/>
            <person name="Woyke T."/>
            <person name="Wu D."/>
            <person name="Pukall R."/>
            <person name="Steenblock K."/>
            <person name="Schneider S."/>
            <person name="Klenk H.-P."/>
            <person name="Eisen J.A."/>
        </authorList>
    </citation>
    <scope>NUCLEOTIDE SEQUENCE [LARGE SCALE GENOMIC DNA]</scope>
    <source>
        <strain evidence="6">DSM 14684 / CIP 108061 / JCM 11494 / NBRC 100937 / ID131577</strain>
    </source>
</reference>
<gene>
    <name evidence="5" type="ordered locus">Cwoe_4083</name>
</gene>
<accession>D3F4P1</accession>
<dbReference type="AlphaFoldDB" id="D3F4P1"/>
<dbReference type="InterPro" id="IPR029061">
    <property type="entry name" value="THDP-binding"/>
</dbReference>
<dbReference type="KEGG" id="cwo:Cwoe_4083"/>
<protein>
    <submittedName>
        <fullName evidence="5">Pyruvate dehydrogenase (Acetyl-transferring)</fullName>
        <ecNumber evidence="5">1.2.4.1</ecNumber>
    </submittedName>
</protein>
<dbReference type="InterPro" id="IPR001017">
    <property type="entry name" value="DH_E1"/>
</dbReference>
<evidence type="ECO:0000313" key="5">
    <source>
        <dbReference type="EMBL" id="ADB52498.1"/>
    </source>
</evidence>
<dbReference type="EC" id="1.2.4.1" evidence="5"/>
<feature type="domain" description="Dehydrogenase E1 component" evidence="4">
    <location>
        <begin position="18"/>
        <end position="313"/>
    </location>
</feature>
<dbReference type="GO" id="GO:0004739">
    <property type="term" value="F:pyruvate dehydrogenase (acetyl-transferring) activity"/>
    <property type="evidence" value="ECO:0007669"/>
    <property type="project" value="UniProtKB-EC"/>
</dbReference>
<name>D3F4P1_CONWI</name>